<dbReference type="Gene3D" id="3.80.10.10">
    <property type="entry name" value="Ribonuclease Inhibitor"/>
    <property type="match status" value="2"/>
</dbReference>
<dbReference type="InterPro" id="IPR032675">
    <property type="entry name" value="LRR_dom_sf"/>
</dbReference>
<protein>
    <recommendedName>
        <fullName evidence="2">Disease resistance protein Roq1-like winged-helix domain-containing protein</fullName>
    </recommendedName>
</protein>
<keyword evidence="1" id="KW-0677">Repeat</keyword>
<dbReference type="Proteomes" id="UP000806378">
    <property type="component" value="Unassembled WGS sequence"/>
</dbReference>
<organism evidence="3 4">
    <name type="scientific">Corymbia citriodora subsp. variegata</name>
    <dbReference type="NCBI Taxonomy" id="360336"/>
    <lineage>
        <taxon>Eukaryota</taxon>
        <taxon>Viridiplantae</taxon>
        <taxon>Streptophyta</taxon>
        <taxon>Embryophyta</taxon>
        <taxon>Tracheophyta</taxon>
        <taxon>Spermatophyta</taxon>
        <taxon>Magnoliopsida</taxon>
        <taxon>eudicotyledons</taxon>
        <taxon>Gunneridae</taxon>
        <taxon>Pentapetalae</taxon>
        <taxon>rosids</taxon>
        <taxon>malvids</taxon>
        <taxon>Myrtales</taxon>
        <taxon>Myrtaceae</taxon>
        <taxon>Myrtoideae</taxon>
        <taxon>Eucalypteae</taxon>
        <taxon>Corymbia</taxon>
    </lineage>
</organism>
<evidence type="ECO:0000259" key="2">
    <source>
        <dbReference type="Pfam" id="PF23282"/>
    </source>
</evidence>
<dbReference type="SUPFAM" id="SSF46785">
    <property type="entry name" value="Winged helix' DNA-binding domain"/>
    <property type="match status" value="1"/>
</dbReference>
<feature type="domain" description="Disease resistance protein Roq1-like winged-helix" evidence="2">
    <location>
        <begin position="33"/>
        <end position="104"/>
    </location>
</feature>
<evidence type="ECO:0000313" key="3">
    <source>
        <dbReference type="EMBL" id="KAF7847837.1"/>
    </source>
</evidence>
<dbReference type="PANTHER" id="PTHR11017:SF570">
    <property type="entry name" value="DISEASE RESISTANCE PROTEIN (TIR-NBS CLASS)-RELATED"/>
    <property type="match status" value="1"/>
</dbReference>
<sequence length="539" mass="62856">MKAFWEETLVRLRHVPEEEILKKLRISFDDLDEYQQQIFLDIACFFFNESKTDAIYMWTACQFYPERGIDVLTSKCLIKILHNDVFWMHDQLISMGREIVRQESPTEFGKRSRLWIEKEVLEVIGTEERKDKVQALEITGGYKEITNEEFERLQNLRFLKLGNGTFAGDFAKCHSKLKWISWKNPSNFKAGTMYLDHLVVFKLSNNSLTDDSKAWNLFKLPRGISMLENLEVLILRDCHEIQELPELPTSLTYLDLKSKSLLSIPNMSNLTNLVELFLSDNSWYTRKSNPIIGCNLSWIGRSSRLRKLELNLLEVLAPPELSSLSHLEELVLRHLDLKALVQLPSSYWRLRNLLTLKIECCEVEEIPLKGLPRLKELTVEGCLRLQRLSVALELRKLQEVNVFFCQELVEIHVVGFLKSLESIFVSECVSLTKIYGLSHLKNLEKLKIDRCNVLTNVEGLDELEILKFLEVKDCTSFKTLIDASCTKIPDDCIVNIWMCGDSIKDSRWEMPSKHREEIPWNTSNKVRHILHQCMGLFYF</sequence>
<dbReference type="InterPro" id="IPR036390">
    <property type="entry name" value="WH_DNA-bd_sf"/>
</dbReference>
<dbReference type="SUPFAM" id="SSF52058">
    <property type="entry name" value="L domain-like"/>
    <property type="match status" value="1"/>
</dbReference>
<evidence type="ECO:0000256" key="1">
    <source>
        <dbReference type="ARBA" id="ARBA00022737"/>
    </source>
</evidence>
<comment type="caution">
    <text evidence="3">The sequence shown here is derived from an EMBL/GenBank/DDBJ whole genome shotgun (WGS) entry which is preliminary data.</text>
</comment>
<dbReference type="InterPro" id="IPR044974">
    <property type="entry name" value="Disease_R_plants"/>
</dbReference>
<dbReference type="AlphaFoldDB" id="A0A8T0CJM4"/>
<keyword evidence="4" id="KW-1185">Reference proteome</keyword>
<gene>
    <name evidence="3" type="ORF">BT93_L2526</name>
</gene>
<dbReference type="InterPro" id="IPR058192">
    <property type="entry name" value="WHD_ROQ1-like"/>
</dbReference>
<dbReference type="Pfam" id="PF23282">
    <property type="entry name" value="WHD_ROQ1"/>
    <property type="match status" value="1"/>
</dbReference>
<dbReference type="OrthoDB" id="1049908at2759"/>
<accession>A0A8T0CJM4</accession>
<dbReference type="GO" id="GO:0006952">
    <property type="term" value="P:defense response"/>
    <property type="evidence" value="ECO:0007669"/>
    <property type="project" value="InterPro"/>
</dbReference>
<name>A0A8T0CJM4_CORYI</name>
<proteinExistence type="predicted"/>
<dbReference type="PANTHER" id="PTHR11017">
    <property type="entry name" value="LEUCINE-RICH REPEAT-CONTAINING PROTEIN"/>
    <property type="match status" value="1"/>
</dbReference>
<reference evidence="3" key="1">
    <citation type="submission" date="2020-05" db="EMBL/GenBank/DDBJ databases">
        <title>WGS assembly of Corymbia citriodora subspecies variegata.</title>
        <authorList>
            <person name="Barry K."/>
            <person name="Hundley H."/>
            <person name="Shu S."/>
            <person name="Jenkins J."/>
            <person name="Grimwood J."/>
            <person name="Baten A."/>
        </authorList>
    </citation>
    <scope>NUCLEOTIDE SEQUENCE</scope>
    <source>
        <strain evidence="3">CV2-018</strain>
    </source>
</reference>
<dbReference type="EMBL" id="MU090465">
    <property type="protein sequence ID" value="KAF7847837.1"/>
    <property type="molecule type" value="Genomic_DNA"/>
</dbReference>
<evidence type="ECO:0000313" key="4">
    <source>
        <dbReference type="Proteomes" id="UP000806378"/>
    </source>
</evidence>
<dbReference type="Gramene" id="rna-gnl|WGS:JABURB|Cocit.L2526.1">
    <property type="protein sequence ID" value="cds-KAF7847837.1"/>
    <property type="gene ID" value="gene-BT93_L2526"/>
</dbReference>